<dbReference type="CDD" id="cd15482">
    <property type="entry name" value="Sialidase_non-viral"/>
    <property type="match status" value="1"/>
</dbReference>
<dbReference type="AlphaFoldDB" id="V5BAK9"/>
<dbReference type="InterPro" id="IPR011040">
    <property type="entry name" value="Sialidase"/>
</dbReference>
<feature type="region of interest" description="Disordered" evidence="1">
    <location>
        <begin position="185"/>
        <end position="209"/>
    </location>
</feature>
<dbReference type="SUPFAM" id="SSF50939">
    <property type="entry name" value="Sialidases"/>
    <property type="match status" value="1"/>
</dbReference>
<evidence type="ECO:0000313" key="3">
    <source>
        <dbReference type="EMBL" id="ESS61438.1"/>
    </source>
</evidence>
<gene>
    <name evidence="3" type="ORF">TCDM_10983</name>
</gene>
<feature type="domain" description="Sialidase" evidence="2">
    <location>
        <begin position="15"/>
        <end position="178"/>
    </location>
</feature>
<protein>
    <submittedName>
        <fullName evidence="3">Trans-sialidase</fullName>
    </submittedName>
</protein>
<dbReference type="EMBL" id="AYLP01000288">
    <property type="protein sequence ID" value="ESS61438.1"/>
    <property type="molecule type" value="Genomic_DNA"/>
</dbReference>
<name>V5BAK9_TRYCR</name>
<organism evidence="3 4">
    <name type="scientific">Trypanosoma cruzi Dm28c</name>
    <dbReference type="NCBI Taxonomy" id="1416333"/>
    <lineage>
        <taxon>Eukaryota</taxon>
        <taxon>Discoba</taxon>
        <taxon>Euglenozoa</taxon>
        <taxon>Kinetoplastea</taxon>
        <taxon>Metakinetoplastina</taxon>
        <taxon>Trypanosomatida</taxon>
        <taxon>Trypanosomatidae</taxon>
        <taxon>Trypanosoma</taxon>
        <taxon>Schizotrypanum</taxon>
    </lineage>
</organism>
<dbReference type="Gene3D" id="2.120.10.10">
    <property type="match status" value="1"/>
</dbReference>
<dbReference type="InterPro" id="IPR036278">
    <property type="entry name" value="Sialidase_sf"/>
</dbReference>
<comment type="caution">
    <text evidence="3">The sequence shown here is derived from an EMBL/GenBank/DDBJ whole genome shotgun (WGS) entry which is preliminary data.</text>
</comment>
<evidence type="ECO:0000256" key="1">
    <source>
        <dbReference type="SAM" id="MobiDB-lite"/>
    </source>
</evidence>
<dbReference type="Proteomes" id="UP000017861">
    <property type="component" value="Unassembled WGS sequence"/>
</dbReference>
<evidence type="ECO:0000313" key="4">
    <source>
        <dbReference type="Proteomes" id="UP000017861"/>
    </source>
</evidence>
<evidence type="ECO:0000259" key="2">
    <source>
        <dbReference type="Pfam" id="PF13859"/>
    </source>
</evidence>
<dbReference type="VEuPathDB" id="TriTrypDB:TCDM_10983"/>
<dbReference type="Pfam" id="PF13859">
    <property type="entry name" value="BNR_3"/>
    <property type="match status" value="1"/>
</dbReference>
<reference evidence="3 4" key="1">
    <citation type="journal article" date="2014" name="Genome Announc.">
        <title>Trypanosoma cruzi Clone Dm28c Draft Genome Sequence.</title>
        <authorList>
            <person name="Grisard E.C."/>
            <person name="Teixeira S.M."/>
            <person name="de Almeida L.G."/>
            <person name="Stoco P.H."/>
            <person name="Gerber A.L."/>
            <person name="Talavera-Lopez C."/>
            <person name="Lima O.C."/>
            <person name="Andersson B."/>
            <person name="de Vasconcelos A.T."/>
        </authorList>
    </citation>
    <scope>NUCLEOTIDE SEQUENCE [LARGE SCALE GENOMIC DNA]</scope>
    <source>
        <strain evidence="3 4">Dm28c</strain>
    </source>
</reference>
<proteinExistence type="predicted"/>
<sequence>MGKGNEPKEVLVDARDTLFLEKAPSPDAEKKVEVNRPTAVMEGSNIYMLVGKYNRNDVQESGAGDSGLLLVKGNVGGEENKKKIDWKSTESLPRGIFGTQLESLSQLILGGGSGVKMHDDTLVFPVEGTKDGKTVSLIIYSTDTTNWTLSKGMSADGCSVPSVVEWEKDKKLMMMAAAGCTSPVTRGIRGRRHSEHSRACGATNKRAKK</sequence>
<accession>V5BAK9</accession>